<reference evidence="2" key="1">
    <citation type="submission" date="2021-02" db="EMBL/GenBank/DDBJ databases">
        <title>Metagenome analyses of Stigonema ocellatum DSM 106950, Chlorogloea purpurea SAG 13.99 and Gomphosphaeria aponina DSM 107014.</title>
        <authorList>
            <person name="Marter P."/>
            <person name="Huang S."/>
        </authorList>
    </citation>
    <scope>NUCLEOTIDE SEQUENCE</scope>
    <source>
        <strain evidence="2">JP213</strain>
    </source>
</reference>
<organism evidence="2 3">
    <name type="scientific">Gomphosphaeria aponina SAG 52.96 = DSM 107014</name>
    <dbReference type="NCBI Taxonomy" id="1521640"/>
    <lineage>
        <taxon>Bacteria</taxon>
        <taxon>Bacillati</taxon>
        <taxon>Cyanobacteriota</taxon>
        <taxon>Cyanophyceae</taxon>
        <taxon>Oscillatoriophycideae</taxon>
        <taxon>Chroococcales</taxon>
        <taxon>Gomphosphaeriaceae</taxon>
        <taxon>Gomphosphaeria</taxon>
    </lineage>
</organism>
<comment type="caution">
    <text evidence="2">The sequence shown here is derived from an EMBL/GenBank/DDBJ whole genome shotgun (WGS) entry which is preliminary data.</text>
</comment>
<dbReference type="Pfam" id="PF19975">
    <property type="entry name" value="DO-GTPase1"/>
    <property type="match status" value="1"/>
</dbReference>
<name>A0A941GPI5_9CHRO</name>
<dbReference type="InterPro" id="IPR045530">
    <property type="entry name" value="DO-GTPase1"/>
</dbReference>
<protein>
    <recommendedName>
        <fullName evidence="1">Double-GTPase 1 domain-containing protein</fullName>
    </recommendedName>
</protein>
<proteinExistence type="predicted"/>
<evidence type="ECO:0000259" key="1">
    <source>
        <dbReference type="Pfam" id="PF19975"/>
    </source>
</evidence>
<evidence type="ECO:0000313" key="2">
    <source>
        <dbReference type="EMBL" id="MBR8826666.1"/>
    </source>
</evidence>
<evidence type="ECO:0000313" key="3">
    <source>
        <dbReference type="Proteomes" id="UP000767446"/>
    </source>
</evidence>
<dbReference type="Proteomes" id="UP000767446">
    <property type="component" value="Unassembled WGS sequence"/>
</dbReference>
<feature type="domain" description="Double-GTPase 1" evidence="1">
    <location>
        <begin position="6"/>
        <end position="161"/>
    </location>
</feature>
<dbReference type="AlphaFoldDB" id="A0A941GPI5"/>
<sequence length="281" mass="31867">MSEIRVIGPRGSGKTTYLATIAYLGELARTGEQEHFKGLKVTAIGPDSEKLVGLAKDVIKQGQKVPPTRTKGNIEYHPDYQLEINIPGGGGKRIELVAKDYPGEVFELLGLRHKLSEIESYLEDLFTTNHWLIMLTDWQTDQDTRVYQPAFDSLLDRLEAETKNKSELANIRIAVVMAKCERGELWPGRLEPEQDLFKIRLPLSHDILRKKFPSSKQLKFFACSSFGVMGDKDPRPNRYLPNDGSSAENAYLRKGDCWQPYGLLSPLYWLDTGKILKDVRL</sequence>
<gene>
    <name evidence="2" type="ORF">DSM107014_01965</name>
</gene>
<accession>A0A941GPI5</accession>
<dbReference type="EMBL" id="JADQBC010000008">
    <property type="protein sequence ID" value="MBR8826666.1"/>
    <property type="molecule type" value="Genomic_DNA"/>
</dbReference>